<comment type="caution">
    <text evidence="2">The sequence shown here is derived from an EMBL/GenBank/DDBJ whole genome shotgun (WGS) entry which is preliminary data.</text>
</comment>
<dbReference type="AlphaFoldDB" id="A0A8I2YE83"/>
<accession>A0A8I2YE83</accession>
<dbReference type="OrthoDB" id="2633255at2759"/>
<keyword evidence="3" id="KW-1185">Reference proteome</keyword>
<evidence type="ECO:0000313" key="3">
    <source>
        <dbReference type="Proteomes" id="UP000683000"/>
    </source>
</evidence>
<dbReference type="InterPro" id="IPR027417">
    <property type="entry name" value="P-loop_NTPase"/>
</dbReference>
<reference evidence="2" key="1">
    <citation type="submission" date="2021-03" db="EMBL/GenBank/DDBJ databases">
        <title>Evolutionary innovations through gain and loss of genes in the ectomycorrhizal Boletales.</title>
        <authorList>
            <person name="Wu G."/>
            <person name="Miyauchi S."/>
            <person name="Morin E."/>
            <person name="Yang Z.-L."/>
            <person name="Xu J."/>
            <person name="Martin F.M."/>
        </authorList>
    </citation>
    <scope>NUCLEOTIDE SEQUENCE</scope>
    <source>
        <strain evidence="2">BR01</strain>
    </source>
</reference>
<protein>
    <submittedName>
        <fullName evidence="2">Uncharacterized protein</fullName>
    </submittedName>
</protein>
<gene>
    <name evidence="2" type="ORF">JVT61DRAFT_12063</name>
</gene>
<feature type="compositionally biased region" description="Acidic residues" evidence="1">
    <location>
        <begin position="53"/>
        <end position="63"/>
    </location>
</feature>
<sequence length="106" mass="11713">MGLFSAEAIATQAHPKNENTFISAQHPVKPMRTLLTRHKGTVKQMTMLREDSAVEEQEQENDDAPNPSSGLTPCVTGEFRAALSALFETLSETQSWFVFCVDPNDS</sequence>
<proteinExistence type="predicted"/>
<evidence type="ECO:0000313" key="2">
    <source>
        <dbReference type="EMBL" id="KAG6370444.1"/>
    </source>
</evidence>
<name>A0A8I2YE83_9AGAM</name>
<dbReference type="Proteomes" id="UP000683000">
    <property type="component" value="Unassembled WGS sequence"/>
</dbReference>
<dbReference type="SUPFAM" id="SSF52540">
    <property type="entry name" value="P-loop containing nucleoside triphosphate hydrolases"/>
    <property type="match status" value="1"/>
</dbReference>
<feature type="region of interest" description="Disordered" evidence="1">
    <location>
        <begin position="49"/>
        <end position="73"/>
    </location>
</feature>
<dbReference type="EMBL" id="JAGFBS010000051">
    <property type="protein sequence ID" value="KAG6370444.1"/>
    <property type="molecule type" value="Genomic_DNA"/>
</dbReference>
<organism evidence="2 3">
    <name type="scientific">Boletus reticuloceps</name>
    <dbReference type="NCBI Taxonomy" id="495285"/>
    <lineage>
        <taxon>Eukaryota</taxon>
        <taxon>Fungi</taxon>
        <taxon>Dikarya</taxon>
        <taxon>Basidiomycota</taxon>
        <taxon>Agaricomycotina</taxon>
        <taxon>Agaricomycetes</taxon>
        <taxon>Agaricomycetidae</taxon>
        <taxon>Boletales</taxon>
        <taxon>Boletineae</taxon>
        <taxon>Boletaceae</taxon>
        <taxon>Boletoideae</taxon>
        <taxon>Boletus</taxon>
    </lineage>
</organism>
<evidence type="ECO:0000256" key="1">
    <source>
        <dbReference type="SAM" id="MobiDB-lite"/>
    </source>
</evidence>